<feature type="region of interest" description="Disordered" evidence="2">
    <location>
        <begin position="53"/>
        <end position="88"/>
    </location>
</feature>
<sequence>MKFANQYPVPFINKMEYYSIMKTRAPFWLLIIVMIFTAFQAGFAQASKPAASAQPTAPASSQQAPAPSQPAAPSGSPQPAASQTTEGKKPITFSARSVQGVLAKGKENTILTGSVKITTGSLVITADRVELSGEDYVNVVCSGNVVANDSEKGFSLVAEKLNYQRDSEIGIAQGKVAVNDTKNNTVINAEWVRFDQKQSIFEAAVSVLVLKEDMSIRAEYAHYNRDTEEIRLHGGAVAITETGQLQGDTITASSDWSNLQISGEVSGNITSKEKTATQ</sequence>
<reference evidence="4" key="1">
    <citation type="submission" date="2017-02" db="EMBL/GenBank/DDBJ databases">
        <authorList>
            <person name="Regsiter A."/>
            <person name="William W."/>
        </authorList>
    </citation>
    <scope>NUCLEOTIDE SEQUENCE</scope>
    <source>
        <strain evidence="4">Bib</strain>
    </source>
</reference>
<dbReference type="PANTHER" id="PTHR30189">
    <property type="entry name" value="LPS-ASSEMBLY PROTEIN"/>
    <property type="match status" value="1"/>
</dbReference>
<feature type="compositionally biased region" description="Low complexity" evidence="2">
    <location>
        <begin position="53"/>
        <end position="83"/>
    </location>
</feature>
<evidence type="ECO:0000259" key="3">
    <source>
        <dbReference type="Pfam" id="PF03968"/>
    </source>
</evidence>
<evidence type="ECO:0000313" key="4">
    <source>
        <dbReference type="EMBL" id="SLM13049.1"/>
    </source>
</evidence>
<protein>
    <recommendedName>
        <fullName evidence="3">Organic solvent tolerance-like N-terminal domain-containing protein</fullName>
    </recommendedName>
</protein>
<proteinExistence type="predicted"/>
<dbReference type="AlphaFoldDB" id="A0A3P3XJ04"/>
<evidence type="ECO:0000256" key="2">
    <source>
        <dbReference type="SAM" id="MobiDB-lite"/>
    </source>
</evidence>
<dbReference type="InterPro" id="IPR050218">
    <property type="entry name" value="LptD"/>
</dbReference>
<dbReference type="InterPro" id="IPR005653">
    <property type="entry name" value="OstA-like_N"/>
</dbReference>
<dbReference type="GO" id="GO:1990351">
    <property type="term" value="C:transporter complex"/>
    <property type="evidence" value="ECO:0007669"/>
    <property type="project" value="TreeGrafter"/>
</dbReference>
<feature type="domain" description="Organic solvent tolerance-like N-terminal" evidence="3">
    <location>
        <begin position="104"/>
        <end position="252"/>
    </location>
</feature>
<gene>
    <name evidence="4" type="ORF">SPIROBIBN47_280004</name>
</gene>
<name>A0A3P3XJ04_9SPIR</name>
<dbReference type="GO" id="GO:0009279">
    <property type="term" value="C:cell outer membrane"/>
    <property type="evidence" value="ECO:0007669"/>
    <property type="project" value="TreeGrafter"/>
</dbReference>
<keyword evidence="1" id="KW-0998">Cell outer membrane</keyword>
<dbReference type="Gene3D" id="2.60.450.10">
    <property type="entry name" value="Lipopolysaccharide (LPS) transport protein A like domain"/>
    <property type="match status" value="2"/>
</dbReference>
<organism evidence="4">
    <name type="scientific">uncultured spirochete</name>
    <dbReference type="NCBI Taxonomy" id="156406"/>
    <lineage>
        <taxon>Bacteria</taxon>
        <taxon>Pseudomonadati</taxon>
        <taxon>Spirochaetota</taxon>
        <taxon>Spirochaetia</taxon>
        <taxon>Spirochaetales</taxon>
        <taxon>environmental samples</taxon>
    </lineage>
</organism>
<dbReference type="PANTHER" id="PTHR30189:SF1">
    <property type="entry name" value="LPS-ASSEMBLY PROTEIN LPTD"/>
    <property type="match status" value="1"/>
</dbReference>
<accession>A0A3P3XJ04</accession>
<evidence type="ECO:0000256" key="1">
    <source>
        <dbReference type="ARBA" id="ARBA00023237"/>
    </source>
</evidence>
<keyword evidence="1" id="KW-0472">Membrane</keyword>
<dbReference type="EMBL" id="FWDM01000021">
    <property type="protein sequence ID" value="SLM13049.1"/>
    <property type="molecule type" value="Genomic_DNA"/>
</dbReference>
<dbReference type="Pfam" id="PF03968">
    <property type="entry name" value="LptD_N"/>
    <property type="match status" value="1"/>
</dbReference>